<reference evidence="2" key="2">
    <citation type="submission" date="2016-06" db="EMBL/GenBank/DDBJ databases">
        <title>The genome of a short-lived fish provides insights into sex chromosome evolution and the genetic control of aging.</title>
        <authorList>
            <person name="Reichwald K."/>
            <person name="Felder M."/>
            <person name="Petzold A."/>
            <person name="Koch P."/>
            <person name="Groth M."/>
            <person name="Platzer M."/>
        </authorList>
    </citation>
    <scope>NUCLEOTIDE SEQUENCE</scope>
    <source>
        <tissue evidence="2">Brain</tissue>
    </source>
</reference>
<evidence type="ECO:0000313" key="2">
    <source>
        <dbReference type="EMBL" id="SBR04252.1"/>
    </source>
</evidence>
<feature type="non-terminal residue" evidence="2">
    <location>
        <position position="1"/>
    </location>
</feature>
<accession>A0A1A8J3R2</accession>
<dbReference type="AlphaFoldDB" id="A0A1A8J3R2"/>
<proteinExistence type="predicted"/>
<feature type="region of interest" description="Disordered" evidence="1">
    <location>
        <begin position="40"/>
        <end position="67"/>
    </location>
</feature>
<feature type="non-terminal residue" evidence="2">
    <location>
        <position position="145"/>
    </location>
</feature>
<dbReference type="EMBL" id="HAED01017807">
    <property type="protein sequence ID" value="SBR04252.1"/>
    <property type="molecule type" value="Transcribed_RNA"/>
</dbReference>
<gene>
    <name evidence="2" type="primary">PLECB</name>
</gene>
<evidence type="ECO:0000256" key="1">
    <source>
        <dbReference type="SAM" id="MobiDB-lite"/>
    </source>
</evidence>
<sequence>PHVVNQPLSLMEEPVNRSNEEFTSLNSSLSSLDNTDVTLSLPAGGREDEGTTWTGSSAHSSQGQKHGEDVSQWQCEFRGHIRALRLWLNSVEKRLPHPDGVSQVLFTCSCFSSLSVGASITIKSCLSHLLYIISLFFTCKVIKYY</sequence>
<protein>
    <submittedName>
        <fullName evidence="2">Plectin b</fullName>
    </submittedName>
</protein>
<organism evidence="2">
    <name type="scientific">Nothobranchius kuhntae</name>
    <name type="common">Beira killifish</name>
    <dbReference type="NCBI Taxonomy" id="321403"/>
    <lineage>
        <taxon>Eukaryota</taxon>
        <taxon>Metazoa</taxon>
        <taxon>Chordata</taxon>
        <taxon>Craniata</taxon>
        <taxon>Vertebrata</taxon>
        <taxon>Euteleostomi</taxon>
        <taxon>Actinopterygii</taxon>
        <taxon>Neopterygii</taxon>
        <taxon>Teleostei</taxon>
        <taxon>Neoteleostei</taxon>
        <taxon>Acanthomorphata</taxon>
        <taxon>Ovalentaria</taxon>
        <taxon>Atherinomorphae</taxon>
        <taxon>Cyprinodontiformes</taxon>
        <taxon>Nothobranchiidae</taxon>
        <taxon>Nothobranchius</taxon>
    </lineage>
</organism>
<reference evidence="2" key="1">
    <citation type="submission" date="2016-05" db="EMBL/GenBank/DDBJ databases">
        <authorList>
            <person name="Lavstsen T."/>
            <person name="Jespersen J.S."/>
        </authorList>
    </citation>
    <scope>NUCLEOTIDE SEQUENCE</scope>
    <source>
        <tissue evidence="2">Brain</tissue>
    </source>
</reference>
<name>A0A1A8J3R2_NOTKU</name>
<feature type="compositionally biased region" description="Polar residues" evidence="1">
    <location>
        <begin position="51"/>
        <end position="64"/>
    </location>
</feature>